<dbReference type="EMBL" id="JASPKY010000090">
    <property type="protein sequence ID" value="KAK9738137.1"/>
    <property type="molecule type" value="Genomic_DNA"/>
</dbReference>
<reference evidence="2 3" key="1">
    <citation type="journal article" date="2024" name="BMC Genomics">
        <title>De novo assembly and annotation of Popillia japonica's genome with initial clues to its potential as an invasive pest.</title>
        <authorList>
            <person name="Cucini C."/>
            <person name="Boschi S."/>
            <person name="Funari R."/>
            <person name="Cardaioli E."/>
            <person name="Iannotti N."/>
            <person name="Marturano G."/>
            <person name="Paoli F."/>
            <person name="Bruttini M."/>
            <person name="Carapelli A."/>
            <person name="Frati F."/>
            <person name="Nardi F."/>
        </authorList>
    </citation>
    <scope>NUCLEOTIDE SEQUENCE [LARGE SCALE GENOMIC DNA]</scope>
    <source>
        <strain evidence="2">DMR45628</strain>
    </source>
</reference>
<evidence type="ECO:0000313" key="2">
    <source>
        <dbReference type="EMBL" id="KAK9738137.1"/>
    </source>
</evidence>
<comment type="caution">
    <text evidence="2">The sequence shown here is derived from an EMBL/GenBank/DDBJ whole genome shotgun (WGS) entry which is preliminary data.</text>
</comment>
<dbReference type="AlphaFoldDB" id="A0AAW1LW69"/>
<protein>
    <submittedName>
        <fullName evidence="2">Uncharacterized protein</fullName>
    </submittedName>
</protein>
<name>A0AAW1LW69_POPJA</name>
<dbReference type="Proteomes" id="UP001458880">
    <property type="component" value="Unassembled WGS sequence"/>
</dbReference>
<feature type="compositionally biased region" description="Basic and acidic residues" evidence="1">
    <location>
        <begin position="1"/>
        <end position="11"/>
    </location>
</feature>
<keyword evidence="3" id="KW-1185">Reference proteome</keyword>
<organism evidence="2 3">
    <name type="scientific">Popillia japonica</name>
    <name type="common">Japanese beetle</name>
    <dbReference type="NCBI Taxonomy" id="7064"/>
    <lineage>
        <taxon>Eukaryota</taxon>
        <taxon>Metazoa</taxon>
        <taxon>Ecdysozoa</taxon>
        <taxon>Arthropoda</taxon>
        <taxon>Hexapoda</taxon>
        <taxon>Insecta</taxon>
        <taxon>Pterygota</taxon>
        <taxon>Neoptera</taxon>
        <taxon>Endopterygota</taxon>
        <taxon>Coleoptera</taxon>
        <taxon>Polyphaga</taxon>
        <taxon>Scarabaeiformia</taxon>
        <taxon>Scarabaeidae</taxon>
        <taxon>Rutelinae</taxon>
        <taxon>Popillia</taxon>
    </lineage>
</organism>
<evidence type="ECO:0000313" key="3">
    <source>
        <dbReference type="Proteomes" id="UP001458880"/>
    </source>
</evidence>
<feature type="region of interest" description="Disordered" evidence="1">
    <location>
        <begin position="1"/>
        <end position="47"/>
    </location>
</feature>
<proteinExistence type="predicted"/>
<gene>
    <name evidence="2" type="ORF">QE152_g10129</name>
</gene>
<feature type="compositionally biased region" description="Polar residues" evidence="1">
    <location>
        <begin position="22"/>
        <end position="32"/>
    </location>
</feature>
<accession>A0AAW1LW69</accession>
<evidence type="ECO:0000256" key="1">
    <source>
        <dbReference type="SAM" id="MobiDB-lite"/>
    </source>
</evidence>
<sequence>MSIYRFVKDSDTSGPSKRLFLQGTSSSSTSGRPQRPLGPPIVTDLSDPKNIENLQAIYKKQKLSTEVLGSSIESTRTSRNNEDGTHRITTRIYRKVTTLTRGEEKSVTEDLTRRGNERSIKYRTETADSGRELKPVKRVKPGITSSYYVATPKLPPQTAEQLKVCVLAGNNIIILAENHLSALEHTDCVAFVKRFLFMREEISMVSFASNLHPSGVK</sequence>